<dbReference type="GO" id="GO:0005813">
    <property type="term" value="C:centrosome"/>
    <property type="evidence" value="ECO:0007669"/>
    <property type="project" value="TreeGrafter"/>
</dbReference>
<dbReference type="GO" id="GO:0007018">
    <property type="term" value="P:microtubule-based movement"/>
    <property type="evidence" value="ECO:0007669"/>
    <property type="project" value="InterPro"/>
</dbReference>
<comment type="subcellular location">
    <subcellularLocation>
        <location evidence="1 11">Cytoplasm</location>
        <location evidence="1 11">Cytoskeleton</location>
    </subcellularLocation>
</comment>
<keyword evidence="3 11" id="KW-0813">Transport</keyword>
<accession>A0A4Z2DUA2</accession>
<dbReference type="STRING" id="6182.A0A4Z2DUA2"/>
<dbReference type="InterPro" id="IPR008467">
    <property type="entry name" value="Dynein1_light_intermed_chain"/>
</dbReference>
<evidence type="ECO:0000256" key="4">
    <source>
        <dbReference type="ARBA" id="ARBA00022490"/>
    </source>
</evidence>
<dbReference type="GO" id="GO:0005868">
    <property type="term" value="C:cytoplasmic dynein complex"/>
    <property type="evidence" value="ECO:0007669"/>
    <property type="project" value="UniProtKB-UniRule"/>
</dbReference>
<evidence type="ECO:0000313" key="13">
    <source>
        <dbReference type="Proteomes" id="UP000311919"/>
    </source>
</evidence>
<keyword evidence="8 11" id="KW-0243">Dynein</keyword>
<dbReference type="Pfam" id="PF05783">
    <property type="entry name" value="DLIC"/>
    <property type="match status" value="1"/>
</dbReference>
<dbReference type="InterPro" id="IPR022780">
    <property type="entry name" value="Dynein_light_int_chain"/>
</dbReference>
<keyword evidence="7 11" id="KW-0067">ATP-binding</keyword>
<evidence type="ECO:0000256" key="5">
    <source>
        <dbReference type="ARBA" id="ARBA00022701"/>
    </source>
</evidence>
<keyword evidence="4 11" id="KW-0963">Cytoplasm</keyword>
<evidence type="ECO:0000256" key="2">
    <source>
        <dbReference type="ARBA" id="ARBA00006831"/>
    </source>
</evidence>
<keyword evidence="10 11" id="KW-0206">Cytoskeleton</keyword>
<keyword evidence="9 11" id="KW-0505">Motor protein</keyword>
<dbReference type="SUPFAM" id="SSF52540">
    <property type="entry name" value="P-loop containing nucleoside triphosphate hydrolases"/>
    <property type="match status" value="1"/>
</dbReference>
<comment type="similarity">
    <text evidence="2 11">Belongs to the dynein light intermediate chain family.</text>
</comment>
<evidence type="ECO:0000256" key="8">
    <source>
        <dbReference type="ARBA" id="ARBA00023017"/>
    </source>
</evidence>
<name>A0A4Z2DUA2_SCHJA</name>
<proteinExistence type="inferred from homology"/>
<evidence type="ECO:0000313" key="12">
    <source>
        <dbReference type="EMBL" id="TNN20037.1"/>
    </source>
</evidence>
<dbReference type="GO" id="GO:0000226">
    <property type="term" value="P:microtubule cytoskeleton organization"/>
    <property type="evidence" value="ECO:0007669"/>
    <property type="project" value="TreeGrafter"/>
</dbReference>
<organism evidence="12 13">
    <name type="scientific">Schistosoma japonicum</name>
    <name type="common">Blood fluke</name>
    <dbReference type="NCBI Taxonomy" id="6182"/>
    <lineage>
        <taxon>Eukaryota</taxon>
        <taxon>Metazoa</taxon>
        <taxon>Spiralia</taxon>
        <taxon>Lophotrochozoa</taxon>
        <taxon>Platyhelminthes</taxon>
        <taxon>Trematoda</taxon>
        <taxon>Digenea</taxon>
        <taxon>Strigeidida</taxon>
        <taxon>Schistosomatoidea</taxon>
        <taxon>Schistosomatidae</taxon>
        <taxon>Schistosoma</taxon>
    </lineage>
</organism>
<dbReference type="PANTHER" id="PTHR12688">
    <property type="entry name" value="DYNEIN LIGHT INTERMEDIATE CHAIN"/>
    <property type="match status" value="1"/>
</dbReference>
<dbReference type="Proteomes" id="UP000311919">
    <property type="component" value="Unassembled WGS sequence"/>
</dbReference>
<evidence type="ECO:0000256" key="11">
    <source>
        <dbReference type="RuleBase" id="RU366047"/>
    </source>
</evidence>
<keyword evidence="13" id="KW-1185">Reference proteome</keyword>
<dbReference type="EMBL" id="SKCS01000036">
    <property type="protein sequence ID" value="TNN20037.1"/>
    <property type="molecule type" value="Genomic_DNA"/>
</dbReference>
<evidence type="ECO:0000256" key="6">
    <source>
        <dbReference type="ARBA" id="ARBA00022741"/>
    </source>
</evidence>
<dbReference type="Gene3D" id="3.40.50.300">
    <property type="entry name" value="P-loop containing nucleotide triphosphate hydrolases"/>
    <property type="match status" value="1"/>
</dbReference>
<comment type="subunit">
    <text evidence="11">Homodimer. The cytoplasmic dynein 1 complex consists of two catalytic heavy chains (HCs) and a number of non-catalytic subunits presented by intermediate chains (ICs).</text>
</comment>
<sequence>MCEAISNIETKNAKCLWSSLLDEVTNKAKVGLSDVKNLVIFGNELSGKSTLVSRLQGSEDTQEGFGLEYDIIEVKDEAKDATANLSVFIVDGNPIQSQLLRYVITVDSFSDQMILIVVSINEPWYIIETLEKWADILNKHIGKLNLSEDMIKACRRNISKEFFGYTEPEALSNEINRPSTLVSLHPMWATTSDADPNSVSLDYESFIKQMHEDKVLNNNLGVPMIVVVTKTDLMKTMIKENQYTEEHFDYIQMHIRRFCLSYGAALFYVSVKEDKNCDLLNRYIQHRIYGLPFNHCAYVIEGDCIFVPAGWDNHKKINILGENLTKINAQQPFSTIIPKPLARKTINKEPEISTIDEQTFLLRLSTMKENENLDPNMLKELLGSGGLNPTSKQPVSALKIPSSTKSMDDNGHLVTSPTPLFRAKALPGSSPNNVPSNTSNQSTSDGVLADFFSNLLKKRPVVTNTIGESFAEPQSQRTSTSGKRKAFRITGMALTSIYITINVVQIHCTVQTVV</sequence>
<keyword evidence="5 11" id="KW-0493">Microtubule</keyword>
<evidence type="ECO:0000256" key="9">
    <source>
        <dbReference type="ARBA" id="ARBA00023175"/>
    </source>
</evidence>
<protein>
    <recommendedName>
        <fullName evidence="11">Dynein light intermediate chain</fullName>
    </recommendedName>
</protein>
<dbReference type="GO" id="GO:0005524">
    <property type="term" value="F:ATP binding"/>
    <property type="evidence" value="ECO:0007669"/>
    <property type="project" value="UniProtKB-KW"/>
</dbReference>
<gene>
    <name evidence="12" type="ORF">EWB00_005422</name>
</gene>
<dbReference type="AlphaFoldDB" id="A0A4Z2DUA2"/>
<dbReference type="InterPro" id="IPR027417">
    <property type="entry name" value="P-loop_NTPase"/>
</dbReference>
<dbReference type="GO" id="GO:0005874">
    <property type="term" value="C:microtubule"/>
    <property type="evidence" value="ECO:0007669"/>
    <property type="project" value="UniProtKB-KW"/>
</dbReference>
<evidence type="ECO:0000256" key="1">
    <source>
        <dbReference type="ARBA" id="ARBA00004245"/>
    </source>
</evidence>
<evidence type="ECO:0000256" key="3">
    <source>
        <dbReference type="ARBA" id="ARBA00022448"/>
    </source>
</evidence>
<keyword evidence="6 11" id="KW-0547">Nucleotide-binding</keyword>
<dbReference type="OrthoDB" id="27603at2759"/>
<comment type="function">
    <text evidence="11">Acts as one of several non-catalytic accessory components of the cytoplasmic dynein 1 complex that are thought to be involved in linking dynein to cargos and to adapter proteins that regulate dynein function. Cytoplasmic dynein 1 acts as a motor for the intracellular retrograde motility of vesicles and organelles along microtubules. May play a role in binding dynein to membranous organelles or chromosomes.</text>
</comment>
<reference evidence="12 13" key="1">
    <citation type="submission" date="2019-03" db="EMBL/GenBank/DDBJ databases">
        <title>An improved genome assembly of the fluke Schistosoma japonicum.</title>
        <authorList>
            <person name="Hu W."/>
            <person name="Luo F."/>
            <person name="Yin M."/>
            <person name="Mo X."/>
            <person name="Sun C."/>
            <person name="Wu Q."/>
            <person name="Zhu B."/>
            <person name="Xiang M."/>
            <person name="Wang J."/>
            <person name="Wang Y."/>
            <person name="Zhang T."/>
            <person name="Xu B."/>
            <person name="Zheng H."/>
            <person name="Feng Z."/>
        </authorList>
    </citation>
    <scope>NUCLEOTIDE SEQUENCE [LARGE SCALE GENOMIC DNA]</scope>
    <source>
        <strain evidence="12">HuSjv2</strain>
        <tissue evidence="12">Worms</tissue>
    </source>
</reference>
<dbReference type="GO" id="GO:0045504">
    <property type="term" value="F:dynein heavy chain binding"/>
    <property type="evidence" value="ECO:0007669"/>
    <property type="project" value="TreeGrafter"/>
</dbReference>
<evidence type="ECO:0000256" key="7">
    <source>
        <dbReference type="ARBA" id="ARBA00022840"/>
    </source>
</evidence>
<evidence type="ECO:0000256" key="10">
    <source>
        <dbReference type="ARBA" id="ARBA00023212"/>
    </source>
</evidence>
<comment type="caution">
    <text evidence="12">The sequence shown here is derived from an EMBL/GenBank/DDBJ whole genome shotgun (WGS) entry which is preliminary data.</text>
</comment>
<dbReference type="PANTHER" id="PTHR12688:SF0">
    <property type="entry name" value="DYNEIN LIGHT INTERMEDIATE CHAIN"/>
    <property type="match status" value="1"/>
</dbReference>